<accession>A0A132A731</accession>
<protein>
    <submittedName>
        <fullName evidence="1">Uncharacterized protein</fullName>
    </submittedName>
</protein>
<name>A0A132A731_SARSC</name>
<proteinExistence type="predicted"/>
<reference evidence="1 2" key="1">
    <citation type="journal article" date="2015" name="Parasit. Vectors">
        <title>Draft genome of the scabies mite.</title>
        <authorList>
            <person name="Rider S.D.Jr."/>
            <person name="Morgan M.S."/>
            <person name="Arlian L.G."/>
        </authorList>
    </citation>
    <scope>NUCLEOTIDE SEQUENCE [LARGE SCALE GENOMIC DNA]</scope>
    <source>
        <strain evidence="1">Arlian Lab</strain>
    </source>
</reference>
<comment type="caution">
    <text evidence="1">The sequence shown here is derived from an EMBL/GenBank/DDBJ whole genome shotgun (WGS) entry which is preliminary data.</text>
</comment>
<dbReference type="AlphaFoldDB" id="A0A132A731"/>
<evidence type="ECO:0000313" key="1">
    <source>
        <dbReference type="EMBL" id="KPM06781.1"/>
    </source>
</evidence>
<dbReference type="OrthoDB" id="6510671at2759"/>
<gene>
    <name evidence="1" type="ORF">QR98_0052600</name>
</gene>
<sequence>MLLIITIIGAISMPMIWGQTQPSGTTLIRNKYAYTADRGLISLINQDCLRNPYQQQIMSSQSMETLIDYIERLEDVLANTTDSLLSTFRNPDDIARLLLHRFHFEDIDFSNFDTTSVAAQKRSEIDTIILGRSTLVKMDYYFPDYIYNDQELCTLLFMFSHIFLNQTEQEIYSRNRRDTYVFGGGQSRTFGYGQSSSSSSFSQYPIREKGVVTFRQDPQEAIAPARVLIGIIAALTKSYKVSVKEIAALMGKQDFPDPIQLNDPFLATSLANIAGTAAFYDSSNNNMNNRQLYDERLVFGVKGQWLDTTCCNYYALTDPISKMNVLRYSSRGSMAQIRGAIDGYIIGKHLKKIDCSRLRLSTILRSYYSLPHSRFGENDLGKPQMNDLTNEINNYGTLYKYVQDQDQFELKTNLFTSIFDRALQTQSDICRNRPSSNMDRNSPCETPSDLLFVVDPKMENMNTTSRLINEIISKINRFSSRSGSISIFVNTNTRTNVQLPSGPNGWPLASLLYNSTNIGSVTCSINQDTWSPRRTWSNALPSLNVIVIDYDSLRTTSDSRDRQDYEHFRKSLKFDNPDVRYLIISNSKSFEEILDRKDSDLMSFRQQQIGTNFEKRICDNPATLIYHQCHEKPSDGAIFNGFISPGYKQNYAMYPEYFIKSFDIEFRIRAVDGGMKYCFDREFPPRERPENCKELSMGSEDIISLSNPCYRENIYSCRPFYFTFWGKEKTTPCKEIGCQALDQIQFTINHKGISCNSSSKIGSILFLQIVSVLVAKH</sequence>
<evidence type="ECO:0000313" key="2">
    <source>
        <dbReference type="Proteomes" id="UP000616769"/>
    </source>
</evidence>
<dbReference type="VEuPathDB" id="VectorBase:SSCA005594"/>
<dbReference type="Proteomes" id="UP000616769">
    <property type="component" value="Unassembled WGS sequence"/>
</dbReference>
<organism evidence="1 2">
    <name type="scientific">Sarcoptes scabiei</name>
    <name type="common">Itch mite</name>
    <name type="synonym">Acarus scabiei</name>
    <dbReference type="NCBI Taxonomy" id="52283"/>
    <lineage>
        <taxon>Eukaryota</taxon>
        <taxon>Metazoa</taxon>
        <taxon>Ecdysozoa</taxon>
        <taxon>Arthropoda</taxon>
        <taxon>Chelicerata</taxon>
        <taxon>Arachnida</taxon>
        <taxon>Acari</taxon>
        <taxon>Acariformes</taxon>
        <taxon>Sarcoptiformes</taxon>
        <taxon>Astigmata</taxon>
        <taxon>Psoroptidia</taxon>
        <taxon>Sarcoptoidea</taxon>
        <taxon>Sarcoptidae</taxon>
        <taxon>Sarcoptinae</taxon>
        <taxon>Sarcoptes</taxon>
    </lineage>
</organism>
<dbReference type="EMBL" id="JXLN01011110">
    <property type="protein sequence ID" value="KPM06781.1"/>
    <property type="molecule type" value="Genomic_DNA"/>
</dbReference>